<feature type="region of interest" description="Disordered" evidence="1">
    <location>
        <begin position="571"/>
        <end position="600"/>
    </location>
</feature>
<organism evidence="3 4">
    <name type="scientific">Fragilariopsis cylindrus CCMP1102</name>
    <dbReference type="NCBI Taxonomy" id="635003"/>
    <lineage>
        <taxon>Eukaryota</taxon>
        <taxon>Sar</taxon>
        <taxon>Stramenopiles</taxon>
        <taxon>Ochrophyta</taxon>
        <taxon>Bacillariophyta</taxon>
        <taxon>Bacillariophyceae</taxon>
        <taxon>Bacillariophycidae</taxon>
        <taxon>Bacillariales</taxon>
        <taxon>Bacillariaceae</taxon>
        <taxon>Fragilariopsis</taxon>
    </lineage>
</organism>
<dbReference type="Gene3D" id="3.30.1520.10">
    <property type="entry name" value="Phox-like domain"/>
    <property type="match status" value="1"/>
</dbReference>
<dbReference type="SUPFAM" id="SSF64268">
    <property type="entry name" value="PX domain"/>
    <property type="match status" value="1"/>
</dbReference>
<dbReference type="AlphaFoldDB" id="A0A1E7FP54"/>
<gene>
    <name evidence="3" type="ORF">FRACYDRAFT_235993</name>
</gene>
<accession>A0A1E7FP54</accession>
<dbReference type="CDD" id="cd06093">
    <property type="entry name" value="PX_domain"/>
    <property type="match status" value="1"/>
</dbReference>
<evidence type="ECO:0000313" key="4">
    <source>
        <dbReference type="Proteomes" id="UP000095751"/>
    </source>
</evidence>
<proteinExistence type="predicted"/>
<dbReference type="Pfam" id="PF04366">
    <property type="entry name" value="Ysc84"/>
    <property type="match status" value="1"/>
</dbReference>
<feature type="region of interest" description="Disordered" evidence="1">
    <location>
        <begin position="1"/>
        <end position="83"/>
    </location>
</feature>
<dbReference type="PANTHER" id="PTHR15629">
    <property type="entry name" value="SH3YL1 PROTEIN"/>
    <property type="match status" value="1"/>
</dbReference>
<dbReference type="InterPro" id="IPR001683">
    <property type="entry name" value="PX_dom"/>
</dbReference>
<evidence type="ECO:0000313" key="3">
    <source>
        <dbReference type="EMBL" id="OEU19931.1"/>
    </source>
</evidence>
<dbReference type="InterPro" id="IPR036871">
    <property type="entry name" value="PX_dom_sf"/>
</dbReference>
<dbReference type="GO" id="GO:0035091">
    <property type="term" value="F:phosphatidylinositol binding"/>
    <property type="evidence" value="ECO:0007669"/>
    <property type="project" value="InterPro"/>
</dbReference>
<reference evidence="3 4" key="1">
    <citation type="submission" date="2016-09" db="EMBL/GenBank/DDBJ databases">
        <title>Extensive genetic diversity and differential bi-allelic expression allows diatom success in the polar Southern Ocean.</title>
        <authorList>
            <consortium name="DOE Joint Genome Institute"/>
            <person name="Mock T."/>
            <person name="Otillar R.P."/>
            <person name="Strauss J."/>
            <person name="Dupont C."/>
            <person name="Frickenhaus S."/>
            <person name="Maumus F."/>
            <person name="Mcmullan M."/>
            <person name="Sanges R."/>
            <person name="Schmutz J."/>
            <person name="Toseland A."/>
            <person name="Valas R."/>
            <person name="Veluchamy A."/>
            <person name="Ward B.J."/>
            <person name="Allen A."/>
            <person name="Barry K."/>
            <person name="Falciatore A."/>
            <person name="Ferrante M."/>
            <person name="Fortunato A.E."/>
            <person name="Gloeckner G."/>
            <person name="Gruber A."/>
            <person name="Hipkin R."/>
            <person name="Janech M."/>
            <person name="Kroth P."/>
            <person name="Leese F."/>
            <person name="Lindquist E."/>
            <person name="Lyon B.R."/>
            <person name="Martin J."/>
            <person name="Mayer C."/>
            <person name="Parker M."/>
            <person name="Quesneville H."/>
            <person name="Raymond J."/>
            <person name="Uhlig C."/>
            <person name="Valentin K.U."/>
            <person name="Worden A.Z."/>
            <person name="Armbrust E.V."/>
            <person name="Bowler C."/>
            <person name="Green B."/>
            <person name="Moulton V."/>
            <person name="Van Oosterhout C."/>
            <person name="Grigoriev I."/>
        </authorList>
    </citation>
    <scope>NUCLEOTIDE SEQUENCE [LARGE SCALE GENOMIC DNA]</scope>
    <source>
        <strain evidence="3 4">CCMP1102</strain>
    </source>
</reference>
<protein>
    <submittedName>
        <fullName evidence="3">DUF500-domain-containing protein</fullName>
    </submittedName>
</protein>
<feature type="domain" description="PX" evidence="2">
    <location>
        <begin position="164"/>
        <end position="294"/>
    </location>
</feature>
<dbReference type="KEGG" id="fcy:FRACYDRAFT_235993"/>
<dbReference type="InParanoid" id="A0A1E7FP54"/>
<evidence type="ECO:0000256" key="1">
    <source>
        <dbReference type="SAM" id="MobiDB-lite"/>
    </source>
</evidence>
<name>A0A1E7FP54_9STRA</name>
<feature type="compositionally biased region" description="Low complexity" evidence="1">
    <location>
        <begin position="57"/>
        <end position="69"/>
    </location>
</feature>
<dbReference type="Proteomes" id="UP000095751">
    <property type="component" value="Unassembled WGS sequence"/>
</dbReference>
<keyword evidence="4" id="KW-1185">Reference proteome</keyword>
<dbReference type="EMBL" id="KV784355">
    <property type="protein sequence ID" value="OEU19931.1"/>
    <property type="molecule type" value="Genomic_DNA"/>
</dbReference>
<sequence>MTSSPDNPFASPAGKTLSSESSSIMMDSPYPIPMDQYQFTSPRPTLRQEADMRRRGSQQSQQQQQQQQSTFIAGNINGGKGSPKLEMEAAAALNITPWQRKHPLVVHSAARLQPHGGNSTIDNETISSPELLVHSARKEWKQHGSALTQDLEEIRRRDEERPGTITVRLVSAENRKDVTSRKYTAYILRVKLPNNQVLQLEHRYSEFVKLNDSFRNQCVHLNAVFPPKHLAGRLGNWTPSMTWAPDQFEELVQYRTVQLDVWLVAVAAKYNLGDLPHSLARSVYDFLTLSDRSPCDLENSMAMSGSLSSLSLSTTNYTDSSSSSNSNSSMFRWNNPVSFTLGSSIRQACRIVEELCMPSVGTAINSNNNNNKLTLKDTDQSIPLDLLHCAKGLIFLTVVKAGLMVSGRIGTGLLIARVDEPQRWSAPVALGTIGMGWGLLGGGDITRYLVVLTTEEAVESMLSGTVQLGTELGIAIGPVGRTTHVSASASNTEWTVHPAYSYAHSKGLFMGVSLEGSILSMRNDVNSKFYGRLGLTGDQIMDLSLPKAAEPLYAVLDRALATEIPEDGFRPSQLLYDSDDSKGHHHSNNNTENISSSGPGGSFFIQNGRLNITSDLPSQDFYRPSST</sequence>
<dbReference type="PANTHER" id="PTHR15629:SF2">
    <property type="entry name" value="SH3 DOMAIN-CONTAINING YSC84-LIKE PROTEIN 1"/>
    <property type="match status" value="1"/>
</dbReference>
<dbReference type="PROSITE" id="PS50195">
    <property type="entry name" value="PX"/>
    <property type="match status" value="1"/>
</dbReference>
<dbReference type="InterPro" id="IPR051702">
    <property type="entry name" value="SH3_domain_YSC84-like"/>
</dbReference>
<dbReference type="OrthoDB" id="443981at2759"/>
<evidence type="ECO:0000259" key="2">
    <source>
        <dbReference type="PROSITE" id="PS50195"/>
    </source>
</evidence>
<dbReference type="InterPro" id="IPR007461">
    <property type="entry name" value="Ysc84_actin-binding"/>
</dbReference>